<dbReference type="OrthoDB" id="9806903at2"/>
<dbReference type="Proteomes" id="UP000076079">
    <property type="component" value="Chromosome"/>
</dbReference>
<evidence type="ECO:0000313" key="2">
    <source>
        <dbReference type="Proteomes" id="UP000076079"/>
    </source>
</evidence>
<reference evidence="2" key="2">
    <citation type="submission" date="2016-04" db="EMBL/GenBank/DDBJ databases">
        <title>First Complete Genome Sequence of a Subdivision 6 Acidobacterium.</title>
        <authorList>
            <person name="Huang S."/>
            <person name="Vieira S."/>
            <person name="Bunk B."/>
            <person name="Riedel T."/>
            <person name="Sproeer C."/>
            <person name="Overmann J."/>
        </authorList>
    </citation>
    <scope>NUCLEOTIDE SEQUENCE [LARGE SCALE GENOMIC DNA]</scope>
    <source>
        <strain evidence="2">DSM 100886 HEG_-6_39</strain>
    </source>
</reference>
<accession>A0A143PV64</accession>
<dbReference type="RefSeq" id="WP_157899804.1">
    <property type="nucleotide sequence ID" value="NZ_CP015136.1"/>
</dbReference>
<reference evidence="1 2" key="1">
    <citation type="journal article" date="2016" name="Genome Announc.">
        <title>First Complete Genome Sequence of a Subdivision 6 Acidobacterium Strain.</title>
        <authorList>
            <person name="Huang S."/>
            <person name="Vieira S."/>
            <person name="Bunk B."/>
            <person name="Riedel T."/>
            <person name="Sproer C."/>
            <person name="Overmann J."/>
        </authorList>
    </citation>
    <scope>NUCLEOTIDE SEQUENCE [LARGE SCALE GENOMIC DNA]</scope>
    <source>
        <strain evidence="2">DSM 100886 HEG_-6_39</strain>
    </source>
</reference>
<sequence length="58" mass="6549">MADYDFRSLSPHDFELLSRDVPQTVLGVRLESFTTGRDSGIDFRYRGGGINLIVQCLN</sequence>
<protein>
    <submittedName>
        <fullName evidence="1">Uncharacterized protein</fullName>
    </submittedName>
</protein>
<dbReference type="STRING" id="1855912.LuPra_05748"/>
<evidence type="ECO:0000313" key="1">
    <source>
        <dbReference type="EMBL" id="AMY12472.1"/>
    </source>
</evidence>
<dbReference type="AlphaFoldDB" id="A0A143PV64"/>
<proteinExistence type="predicted"/>
<gene>
    <name evidence="1" type="ORF">LuPra_05748</name>
</gene>
<dbReference type="EMBL" id="CP015136">
    <property type="protein sequence ID" value="AMY12472.1"/>
    <property type="molecule type" value="Genomic_DNA"/>
</dbReference>
<organism evidence="1 2">
    <name type="scientific">Luteitalea pratensis</name>
    <dbReference type="NCBI Taxonomy" id="1855912"/>
    <lineage>
        <taxon>Bacteria</taxon>
        <taxon>Pseudomonadati</taxon>
        <taxon>Acidobacteriota</taxon>
        <taxon>Vicinamibacteria</taxon>
        <taxon>Vicinamibacterales</taxon>
        <taxon>Vicinamibacteraceae</taxon>
        <taxon>Luteitalea</taxon>
    </lineage>
</organism>
<name>A0A143PV64_LUTPR</name>
<dbReference type="KEGG" id="abac:LuPra_05748"/>
<keyword evidence="2" id="KW-1185">Reference proteome</keyword>